<evidence type="ECO:0000313" key="2">
    <source>
        <dbReference type="EMBL" id="SHG87419.1"/>
    </source>
</evidence>
<dbReference type="EMBL" id="FQXE01000001">
    <property type="protein sequence ID" value="SHG87419.1"/>
    <property type="molecule type" value="Genomic_DNA"/>
</dbReference>
<dbReference type="Proteomes" id="UP000184226">
    <property type="component" value="Unassembled WGS sequence"/>
</dbReference>
<gene>
    <name evidence="2" type="ORF">SAMN04488135_101487</name>
</gene>
<keyword evidence="3" id="KW-1185">Reference proteome</keyword>
<evidence type="ECO:0008006" key="4">
    <source>
        <dbReference type="Google" id="ProtNLM"/>
    </source>
</evidence>
<proteinExistence type="predicted"/>
<evidence type="ECO:0000313" key="3">
    <source>
        <dbReference type="Proteomes" id="UP000184226"/>
    </source>
</evidence>
<dbReference type="RefSeq" id="WP_073101464.1">
    <property type="nucleotide sequence ID" value="NZ_FQXE01000001.1"/>
</dbReference>
<accession>A0A1M5NE00</accession>
<name>A0A1M5NE00_9BURK</name>
<feature type="transmembrane region" description="Helical" evidence="1">
    <location>
        <begin position="74"/>
        <end position="93"/>
    </location>
</feature>
<dbReference type="STRING" id="658167.SAMN04488135_101487"/>
<reference evidence="2 3" key="1">
    <citation type="submission" date="2016-11" db="EMBL/GenBank/DDBJ databases">
        <authorList>
            <person name="Jaros S."/>
            <person name="Januszkiewicz K."/>
            <person name="Wedrychowicz H."/>
        </authorList>
    </citation>
    <scope>NUCLEOTIDE SEQUENCE [LARGE SCALE GENOMIC DNA]</scope>
    <source>
        <strain evidence="2 3">CGMCC 1.10190</strain>
    </source>
</reference>
<keyword evidence="1" id="KW-0812">Transmembrane</keyword>
<organism evidence="2 3">
    <name type="scientific">Pollutimonas bauzanensis</name>
    <dbReference type="NCBI Taxonomy" id="658167"/>
    <lineage>
        <taxon>Bacteria</taxon>
        <taxon>Pseudomonadati</taxon>
        <taxon>Pseudomonadota</taxon>
        <taxon>Betaproteobacteria</taxon>
        <taxon>Burkholderiales</taxon>
        <taxon>Alcaligenaceae</taxon>
        <taxon>Pollutimonas</taxon>
    </lineage>
</organism>
<protein>
    <recommendedName>
        <fullName evidence="4">Riboflavin biosynthesis protein RibA</fullName>
    </recommendedName>
</protein>
<keyword evidence="1" id="KW-1133">Transmembrane helix</keyword>
<sequence length="176" mass="18555">MAWHKLFGERATTKIAAVFDSEAAAEEAAASVRSQAGLQATQVLLVQPHEKEYARKLEPEPQGVARTALRSHMILGLAGLVAGAIVWMALYVADLPAILSSPGVSALFVLFLGAIAGLLLGGLITARPDHQLVIQRVQTATEEGRWSLVVHPRDARQCDAVMAALAASGADVARSV</sequence>
<keyword evidence="1" id="KW-0472">Membrane</keyword>
<evidence type="ECO:0000256" key="1">
    <source>
        <dbReference type="SAM" id="Phobius"/>
    </source>
</evidence>
<feature type="transmembrane region" description="Helical" evidence="1">
    <location>
        <begin position="105"/>
        <end position="126"/>
    </location>
</feature>
<dbReference type="OrthoDB" id="8562850at2"/>
<dbReference type="AlphaFoldDB" id="A0A1M5NE00"/>